<keyword evidence="13" id="KW-1015">Disulfide bond</keyword>
<feature type="compositionally biased region" description="Basic and acidic residues" evidence="17">
    <location>
        <begin position="402"/>
        <end position="421"/>
    </location>
</feature>
<keyword evidence="9" id="KW-0677">Repeat</keyword>
<dbReference type="Pfam" id="PF13882">
    <property type="entry name" value="Bravo_FIGEY"/>
    <property type="match status" value="1"/>
</dbReference>
<feature type="transmembrane region" description="Helical" evidence="18">
    <location>
        <begin position="371"/>
        <end position="392"/>
    </location>
</feature>
<dbReference type="InterPro" id="IPR003599">
    <property type="entry name" value="Ig_sub"/>
</dbReference>
<keyword evidence="6" id="KW-0336">GPI-anchor</keyword>
<dbReference type="PANTHER" id="PTHR44170">
    <property type="entry name" value="PROTEIN SIDEKICK"/>
    <property type="match status" value="1"/>
</dbReference>
<feature type="domain" description="Ig-like" evidence="19">
    <location>
        <begin position="614"/>
        <end position="706"/>
    </location>
</feature>
<dbReference type="FunFam" id="2.60.40.10:FF:000044">
    <property type="entry name" value="Contactin 1"/>
    <property type="match status" value="1"/>
</dbReference>
<evidence type="ECO:0000256" key="14">
    <source>
        <dbReference type="ARBA" id="ARBA00023180"/>
    </source>
</evidence>
<dbReference type="FunFam" id="2.60.40.10:FF:000004">
    <property type="entry name" value="DCC isoform 1"/>
    <property type="match status" value="1"/>
</dbReference>
<accession>A0A7J5Z078</accession>
<dbReference type="InterPro" id="IPR036116">
    <property type="entry name" value="FN3_sf"/>
</dbReference>
<dbReference type="FunFam" id="2.60.40.10:FF:000363">
    <property type="entry name" value="neurofascin isoform X1"/>
    <property type="match status" value="1"/>
</dbReference>
<dbReference type="InterPro" id="IPR003598">
    <property type="entry name" value="Ig_sub2"/>
</dbReference>
<dbReference type="InterPro" id="IPR003961">
    <property type="entry name" value="FN3_dom"/>
</dbReference>
<evidence type="ECO:0000256" key="17">
    <source>
        <dbReference type="SAM" id="MobiDB-lite"/>
    </source>
</evidence>
<dbReference type="SMART" id="SM00409">
    <property type="entry name" value="IG"/>
    <property type="match status" value="6"/>
</dbReference>
<keyword evidence="5" id="KW-1003">Cell membrane</keyword>
<dbReference type="PROSITE" id="PS50853">
    <property type="entry name" value="FN3"/>
    <property type="match status" value="6"/>
</dbReference>
<evidence type="ECO:0008006" key="23">
    <source>
        <dbReference type="Google" id="ProtNLM"/>
    </source>
</evidence>
<dbReference type="InterPro" id="IPR026966">
    <property type="entry name" value="Neurofascin/L1/NrCAM_C"/>
</dbReference>
<evidence type="ECO:0000256" key="11">
    <source>
        <dbReference type="ARBA" id="ARBA00022989"/>
    </source>
</evidence>
<feature type="compositionally biased region" description="Basic and acidic residues" evidence="17">
    <location>
        <begin position="482"/>
        <end position="493"/>
    </location>
</feature>
<dbReference type="FunFam" id="2.60.40.10:FF:000035">
    <property type="entry name" value="Contactin 1"/>
    <property type="match status" value="1"/>
</dbReference>
<evidence type="ECO:0000256" key="3">
    <source>
        <dbReference type="ARBA" id="ARBA00008588"/>
    </source>
</evidence>
<dbReference type="FunFam" id="2.60.40.10:FF:000052">
    <property type="entry name" value="Contactin 1"/>
    <property type="match status" value="1"/>
</dbReference>
<keyword evidence="16" id="KW-0393">Immunoglobulin domain</keyword>
<keyword evidence="8" id="KW-0732">Signal</keyword>
<dbReference type="SUPFAM" id="SSF48726">
    <property type="entry name" value="Immunoglobulin"/>
    <property type="match status" value="6"/>
</dbReference>
<dbReference type="Pfam" id="PF13927">
    <property type="entry name" value="Ig_3"/>
    <property type="match status" value="4"/>
</dbReference>
<comment type="similarity">
    <text evidence="3">Belongs to the immunoglobulin superfamily. L1/neurofascin/NgCAM family.</text>
</comment>
<gene>
    <name evidence="21" type="ORF">F7725_023121</name>
</gene>
<evidence type="ECO:0000256" key="15">
    <source>
        <dbReference type="ARBA" id="ARBA00023288"/>
    </source>
</evidence>
<feature type="domain" description="Fibronectin type-III" evidence="20">
    <location>
        <begin position="170"/>
        <end position="266"/>
    </location>
</feature>
<dbReference type="OrthoDB" id="6138780at2759"/>
<feature type="domain" description="Ig-like" evidence="19">
    <location>
        <begin position="905"/>
        <end position="981"/>
    </location>
</feature>
<evidence type="ECO:0000256" key="9">
    <source>
        <dbReference type="ARBA" id="ARBA00022737"/>
    </source>
</evidence>
<comment type="caution">
    <text evidence="21">The sequence shown here is derived from an EMBL/GenBank/DDBJ whole genome shotgun (WGS) entry which is preliminary data.</text>
</comment>
<evidence type="ECO:0000256" key="8">
    <source>
        <dbReference type="ARBA" id="ARBA00022729"/>
    </source>
</evidence>
<reference evidence="21 22" key="1">
    <citation type="submission" date="2020-03" db="EMBL/GenBank/DDBJ databases">
        <title>Dissostichus mawsoni Genome sequencing and assembly.</title>
        <authorList>
            <person name="Park H."/>
        </authorList>
    </citation>
    <scope>NUCLEOTIDE SEQUENCE [LARGE SCALE GENOMIC DNA]</scope>
    <source>
        <strain evidence="21">DM0001</strain>
        <tissue evidence="21">Muscle</tissue>
    </source>
</reference>
<dbReference type="PANTHER" id="PTHR44170:SF10">
    <property type="entry name" value="CONTACTIN-1"/>
    <property type="match status" value="1"/>
</dbReference>
<feature type="domain" description="Fibronectin type-III" evidence="20">
    <location>
        <begin position="1"/>
        <end position="59"/>
    </location>
</feature>
<feature type="region of interest" description="Disordered" evidence="17">
    <location>
        <begin position="402"/>
        <end position="501"/>
    </location>
</feature>
<evidence type="ECO:0000256" key="6">
    <source>
        <dbReference type="ARBA" id="ARBA00022622"/>
    </source>
</evidence>
<evidence type="ECO:0000259" key="20">
    <source>
        <dbReference type="PROSITE" id="PS50853"/>
    </source>
</evidence>
<evidence type="ECO:0000256" key="2">
    <source>
        <dbReference type="ARBA" id="ARBA00004609"/>
    </source>
</evidence>
<feature type="domain" description="Fibronectin type-III" evidence="20">
    <location>
        <begin position="1282"/>
        <end position="1379"/>
    </location>
</feature>
<dbReference type="GO" id="GO:0005886">
    <property type="term" value="C:plasma membrane"/>
    <property type="evidence" value="ECO:0007669"/>
    <property type="project" value="UniProtKB-SubCell"/>
</dbReference>
<dbReference type="GO" id="GO:0098552">
    <property type="term" value="C:side of membrane"/>
    <property type="evidence" value="ECO:0007669"/>
    <property type="project" value="UniProtKB-KW"/>
</dbReference>
<evidence type="ECO:0000256" key="1">
    <source>
        <dbReference type="ARBA" id="ARBA00004479"/>
    </source>
</evidence>
<dbReference type="InterPro" id="IPR013098">
    <property type="entry name" value="Ig_I-set"/>
</dbReference>
<dbReference type="SUPFAM" id="SSF49265">
    <property type="entry name" value="Fibronectin type III"/>
    <property type="match status" value="4"/>
</dbReference>
<feature type="domain" description="Fibronectin type-III" evidence="20">
    <location>
        <begin position="1178"/>
        <end position="1277"/>
    </location>
</feature>
<evidence type="ECO:0000256" key="4">
    <source>
        <dbReference type="ARBA" id="ARBA00009812"/>
    </source>
</evidence>
<evidence type="ECO:0000256" key="18">
    <source>
        <dbReference type="SAM" id="Phobius"/>
    </source>
</evidence>
<dbReference type="FunFam" id="2.60.40.10:FF:000064">
    <property type="entry name" value="Contactin 1"/>
    <property type="match status" value="1"/>
</dbReference>
<dbReference type="SMART" id="SM00408">
    <property type="entry name" value="IGc2"/>
    <property type="match status" value="6"/>
</dbReference>
<dbReference type="InterPro" id="IPR036179">
    <property type="entry name" value="Ig-like_dom_sf"/>
</dbReference>
<organism evidence="21 22">
    <name type="scientific">Dissostichus mawsoni</name>
    <name type="common">Antarctic cod</name>
    <dbReference type="NCBI Taxonomy" id="36200"/>
    <lineage>
        <taxon>Eukaryota</taxon>
        <taxon>Metazoa</taxon>
        <taxon>Chordata</taxon>
        <taxon>Craniata</taxon>
        <taxon>Vertebrata</taxon>
        <taxon>Euteleostomi</taxon>
        <taxon>Actinopterygii</taxon>
        <taxon>Neopterygii</taxon>
        <taxon>Teleostei</taxon>
        <taxon>Neoteleostei</taxon>
        <taxon>Acanthomorphata</taxon>
        <taxon>Eupercaria</taxon>
        <taxon>Perciformes</taxon>
        <taxon>Notothenioidei</taxon>
        <taxon>Nototheniidae</taxon>
        <taxon>Dissostichus</taxon>
    </lineage>
</organism>
<keyword evidence="11 18" id="KW-1133">Transmembrane helix</keyword>
<evidence type="ECO:0000313" key="21">
    <source>
        <dbReference type="EMBL" id="KAF3855066.1"/>
    </source>
</evidence>
<feature type="transmembrane region" description="Helical" evidence="18">
    <location>
        <begin position="1564"/>
        <end position="1589"/>
    </location>
</feature>
<keyword evidence="14" id="KW-0325">Glycoprotein</keyword>
<feature type="domain" description="Ig-like" evidence="19">
    <location>
        <begin position="815"/>
        <end position="900"/>
    </location>
</feature>
<keyword evidence="15" id="KW-0449">Lipoprotein</keyword>
<dbReference type="FunFam" id="2.60.40.10:FF:000005">
    <property type="entry name" value="Neuronal cell adhesion molecule"/>
    <property type="match status" value="1"/>
</dbReference>
<keyword evidence="22" id="KW-1185">Reference proteome</keyword>
<dbReference type="InterPro" id="IPR007110">
    <property type="entry name" value="Ig-like_dom"/>
</dbReference>
<dbReference type="PROSITE" id="PS50835">
    <property type="entry name" value="IG_LIKE"/>
    <property type="match status" value="6"/>
</dbReference>
<dbReference type="FunFam" id="2.60.40.10:FF:000028">
    <property type="entry name" value="Neuronal cell adhesion molecule"/>
    <property type="match status" value="1"/>
</dbReference>
<feature type="domain" description="Ig-like" evidence="19">
    <location>
        <begin position="987"/>
        <end position="1073"/>
    </location>
</feature>
<dbReference type="FunFam" id="2.60.40.10:FF:000047">
    <property type="entry name" value="Contactin 1"/>
    <property type="match status" value="1"/>
</dbReference>
<dbReference type="Pfam" id="PF07679">
    <property type="entry name" value="I-set"/>
    <property type="match status" value="2"/>
</dbReference>
<keyword evidence="12 18" id="KW-0472">Membrane</keyword>
<dbReference type="EMBL" id="JAAKFY010000007">
    <property type="protein sequence ID" value="KAF3855066.1"/>
    <property type="molecule type" value="Genomic_DNA"/>
</dbReference>
<dbReference type="GO" id="GO:0098632">
    <property type="term" value="F:cell-cell adhesion mediator activity"/>
    <property type="evidence" value="ECO:0007669"/>
    <property type="project" value="TreeGrafter"/>
</dbReference>
<dbReference type="GO" id="GO:0030424">
    <property type="term" value="C:axon"/>
    <property type="evidence" value="ECO:0007669"/>
    <property type="project" value="TreeGrafter"/>
</dbReference>
<evidence type="ECO:0000313" key="22">
    <source>
        <dbReference type="Proteomes" id="UP000518266"/>
    </source>
</evidence>
<evidence type="ECO:0000256" key="16">
    <source>
        <dbReference type="ARBA" id="ARBA00023319"/>
    </source>
</evidence>
<dbReference type="FunFam" id="2.60.40.10:FF:000054">
    <property type="entry name" value="Contactin 1"/>
    <property type="match status" value="1"/>
</dbReference>
<dbReference type="CDD" id="cd00063">
    <property type="entry name" value="FN3"/>
    <property type="match status" value="6"/>
</dbReference>
<sequence length="1591" mass="175457">MWRQKLVDSDWTTVTVANNSKFVVSGTPTFVPYELRVQAVNEHGAAAEPQTAIGFSGEDLPVAAPENVQAMLLNSTLAKVHWEPVPARSIRGHLKGYRVYYWRDRSLNKHNPHHAEKQILTFSGNRTHGMLPGLHPFSLYSFNVRLYNGKGEGPPSPTQQFETPEGVPGPPTSLLVTNPNLDSLTLEWSPPHDRNGHITGYTLKYQPVNVSNELGPLEELALPANETSVTVFSLKYSTRYKFYLNAITVSGAGPAISQEAVTIMDEAQPASPFKNISSSFGEDGTLISWEYWGPEKNVYVEYIVKVRERWQKELVNGSQNVMLKGLKGGLSYRVRLVAQGHHDQPLHHSEELVVSVPAVASRQVDIATQGWFIGLMCAIALLILILLIICFIQRNKGGKYPVKEKEDAHTDPEFQPMKDDDCTFGEYSDNEDHKPLKGSRTPSNGTVKRDDSDDSLVDYGDGGDGQFNEDGSFIGQYSGKSASRENAEGHESSEAPSPINAMNSLNSFQRRKKRWKPVLHAPAEQEGLAPPQLTAITLHPIPGTGPLLRKPGGPANVPSAELLAVTPPGGPRFNIMLHLTLLLHLLVLPLCFADASTHGELPDFYKDEATGYGPVFEEQPVETIYPEESPEAKITMSCRARANPPATYKWMLEGREIDMKAQSSHYRLVGGNLVISNPIKTEHVGEYLCLASNLHGTIISRKASVQFGYLDLFSSEERESVYVKEGQGAVLLCAPPPHYPAELSFRWILNEFPTFIPLDKRRFVSQITGNLYISKVDSSDSGNYSCIASSQSISKSVFSNYIPLPLAERPIRKYPADLKVKFPDTIALMGHNITLECFALGNPVPEIRWKKLDGQMPPNHELRMAGAHLHLYNVQFEDGGSYQCEAVNSRGKDYHNARLSVEAFPEWVQRISSSEKDLGRDYTMSCKASGTPEPSIRWLINGEPSNRKDMRFSSLAFGNSGMYQCIAENHHGIIYANAELRVYACAPTFKHNPLKDVMAPKNGRVVIECRPKAAPKPTFSWSKGTELLSNSTRVFILEDGSLEILNVTRADKGRYTCFAENEGQGQQHGGSFGHRFHKITLAPANADVKVGETIAMQCAASHDTTLDITFIWSLDGRVIDLHKESQHYERTLNGSSNGELLIKNVHLKHTGHYTCTAQTPIDNVTASAHLVVRGPPGAPGGVRVMNKTDKSVTLQWSRGADNHNPITKYTIQYRDSFSKDVWKNATTSPADVEGNTEMTTVADLIPWIEYEFRVIATSTLGTGEPSSPSHKEKTLEAIPVVAPSDVGGGGGTSRELTITWTPVQPQYYYGPNFGYIVAFKPHDGAEWMRVTLADPQAKHYVHKDAAIPASTEFQVKVKAFNSRGEGPFSLTASIYSAQDAPSEAPVIVDGKSLSATEGTVRWLHLAQSNIDGYQVKYWRSEEDSEGGAQRVVVSANENSTRLEGMKPFSYYLVEVRAYNSAGFGPASEPFQILTKRPPPSRAPKIIGKKIKGDKLNIAWEMVEPIGNEASINGYKVLYRRQGHTENKLFVTNKEYINLPLPEGGNWVVEVRAFTEGGDGAVSQIYVTGGGVLAAPALSLSLLLLALLCLNL</sequence>
<evidence type="ECO:0000256" key="10">
    <source>
        <dbReference type="ARBA" id="ARBA00022889"/>
    </source>
</evidence>
<comment type="similarity">
    <text evidence="4">Belongs to the immunoglobulin superfamily. Contactin family.</text>
</comment>
<feature type="domain" description="Fibronectin type-III" evidence="20">
    <location>
        <begin position="1384"/>
        <end position="1477"/>
    </location>
</feature>
<evidence type="ECO:0000256" key="13">
    <source>
        <dbReference type="ARBA" id="ARBA00023157"/>
    </source>
</evidence>
<feature type="domain" description="Fibronectin type-III" evidence="20">
    <location>
        <begin position="64"/>
        <end position="166"/>
    </location>
</feature>
<keyword evidence="10" id="KW-0130">Cell adhesion</keyword>
<evidence type="ECO:0000256" key="5">
    <source>
        <dbReference type="ARBA" id="ARBA00022475"/>
    </source>
</evidence>
<dbReference type="SMART" id="SM00060">
    <property type="entry name" value="FN3"/>
    <property type="match status" value="7"/>
</dbReference>
<dbReference type="Proteomes" id="UP000518266">
    <property type="component" value="Unassembled WGS sequence"/>
</dbReference>
<keyword evidence="7 18" id="KW-0812">Transmembrane</keyword>
<feature type="domain" description="Ig-like" evidence="19">
    <location>
        <begin position="711"/>
        <end position="798"/>
    </location>
</feature>
<dbReference type="GO" id="GO:0007420">
    <property type="term" value="P:brain development"/>
    <property type="evidence" value="ECO:0007669"/>
    <property type="project" value="TreeGrafter"/>
</dbReference>
<dbReference type="PRINTS" id="PR00014">
    <property type="entry name" value="FNTYPEIII"/>
</dbReference>
<evidence type="ECO:0000256" key="7">
    <source>
        <dbReference type="ARBA" id="ARBA00022692"/>
    </source>
</evidence>
<dbReference type="GO" id="GO:0007411">
    <property type="term" value="P:axon guidance"/>
    <property type="evidence" value="ECO:0007669"/>
    <property type="project" value="TreeGrafter"/>
</dbReference>
<protein>
    <recommendedName>
        <fullName evidence="23">Neuronal cell adhesion molecule</fullName>
    </recommendedName>
</protein>
<evidence type="ECO:0000256" key="12">
    <source>
        <dbReference type="ARBA" id="ARBA00023136"/>
    </source>
</evidence>
<dbReference type="Pfam" id="PF00041">
    <property type="entry name" value="fn3"/>
    <property type="match status" value="4"/>
</dbReference>
<dbReference type="InterPro" id="IPR013783">
    <property type="entry name" value="Ig-like_fold"/>
</dbReference>
<evidence type="ECO:0000259" key="19">
    <source>
        <dbReference type="PROSITE" id="PS50835"/>
    </source>
</evidence>
<name>A0A7J5Z078_DISMA</name>
<proteinExistence type="inferred from homology"/>
<comment type="subcellular location">
    <subcellularLocation>
        <location evidence="2">Cell membrane</location>
        <topology evidence="2">Lipid-anchor</topology>
        <topology evidence="2">GPI-anchor</topology>
    </subcellularLocation>
    <subcellularLocation>
        <location evidence="1">Membrane</location>
        <topology evidence="1">Single-pass type I membrane protein</topology>
    </subcellularLocation>
</comment>
<feature type="domain" description="Ig-like" evidence="19">
    <location>
        <begin position="1077"/>
        <end position="1165"/>
    </location>
</feature>
<dbReference type="Gene3D" id="2.60.40.10">
    <property type="entry name" value="Immunoglobulins"/>
    <property type="match status" value="12"/>
</dbReference>